<feature type="transmembrane region" description="Helical" evidence="6">
    <location>
        <begin position="37"/>
        <end position="60"/>
    </location>
</feature>
<keyword evidence="4 6" id="KW-1133">Transmembrane helix</keyword>
<dbReference type="InterPro" id="IPR050833">
    <property type="entry name" value="Poly_Biosynth_Transport"/>
</dbReference>
<proteinExistence type="predicted"/>
<feature type="transmembrane region" description="Helical" evidence="6">
    <location>
        <begin position="382"/>
        <end position="407"/>
    </location>
</feature>
<evidence type="ECO:0000256" key="2">
    <source>
        <dbReference type="ARBA" id="ARBA00022475"/>
    </source>
</evidence>
<reference evidence="7 8" key="1">
    <citation type="submission" date="2017-06" db="EMBL/GenBank/DDBJ databases">
        <title>Description of Rhodopirellula bahusiensis sp. nov.</title>
        <authorList>
            <person name="Kizina J."/>
            <person name="Harder J."/>
        </authorList>
    </citation>
    <scope>NUCLEOTIDE SEQUENCE [LARGE SCALE GENOMIC DNA]</scope>
    <source>
        <strain evidence="7 8">SWK21</strain>
    </source>
</reference>
<keyword evidence="3 6" id="KW-0812">Transmembrane</keyword>
<feature type="transmembrane region" description="Helical" evidence="6">
    <location>
        <begin position="326"/>
        <end position="349"/>
    </location>
</feature>
<evidence type="ECO:0008006" key="9">
    <source>
        <dbReference type="Google" id="ProtNLM"/>
    </source>
</evidence>
<feature type="transmembrane region" description="Helical" evidence="6">
    <location>
        <begin position="114"/>
        <end position="132"/>
    </location>
</feature>
<dbReference type="GO" id="GO:0005886">
    <property type="term" value="C:plasma membrane"/>
    <property type="evidence" value="ECO:0007669"/>
    <property type="project" value="UniProtKB-SubCell"/>
</dbReference>
<keyword evidence="2" id="KW-1003">Cell membrane</keyword>
<accession>A0A2G1W5J8</accession>
<feature type="transmembrane region" description="Helical" evidence="6">
    <location>
        <begin position="249"/>
        <end position="270"/>
    </location>
</feature>
<gene>
    <name evidence="7" type="ORF">CEE69_16780</name>
</gene>
<evidence type="ECO:0000256" key="5">
    <source>
        <dbReference type="ARBA" id="ARBA00023136"/>
    </source>
</evidence>
<feature type="transmembrane region" description="Helical" evidence="6">
    <location>
        <begin position="291"/>
        <end position="314"/>
    </location>
</feature>
<comment type="subcellular location">
    <subcellularLocation>
        <location evidence="1">Cell membrane</location>
        <topology evidence="1">Multi-pass membrane protein</topology>
    </subcellularLocation>
</comment>
<organism evidence="7 8">
    <name type="scientific">Rhodopirellula bahusiensis</name>
    <dbReference type="NCBI Taxonomy" id="2014065"/>
    <lineage>
        <taxon>Bacteria</taxon>
        <taxon>Pseudomonadati</taxon>
        <taxon>Planctomycetota</taxon>
        <taxon>Planctomycetia</taxon>
        <taxon>Pirellulales</taxon>
        <taxon>Pirellulaceae</taxon>
        <taxon>Rhodopirellula</taxon>
    </lineage>
</organism>
<sequence>MIRRLIGVLFSGLGSRASVFAMNVVLMHKLPGVEAFGAFSFAMAFITTLPRFVTLGWPVILPRLLAEGQRADDPARCRGAILTSLSVAAIGGIAAAVSLNLLPQSVKESMGGNFTVLLVSLSIPVLAVRRVWFRALIGYGKSAVALFLDNGFVASILAVVFVYAGRVSLNDVYSWHLGLVLLSSVLMATMARQFTHSSRSFKPLIDKTWWSAAIATTWAEGAALLLANISVFTLGVLKLEEQLGLFSAGSRICLALAIFPTLVSTAYESGFAKSMANSNLIEAKSAFKHSMLMSSIIAVPVFVLIATFPSPILYYSCGPEYVSAAAILQILAVGQLVNALTGPVTSFLVCCKLEAVVQRTAALVCIASVFLSYFAIIQHGAIGAAIVASAGIAILNLWRLAAVIVFLQESSDATT</sequence>
<evidence type="ECO:0000256" key="4">
    <source>
        <dbReference type="ARBA" id="ARBA00022989"/>
    </source>
</evidence>
<evidence type="ECO:0000313" key="7">
    <source>
        <dbReference type="EMBL" id="PHQ34281.1"/>
    </source>
</evidence>
<dbReference type="AlphaFoldDB" id="A0A2G1W5J8"/>
<feature type="transmembrane region" description="Helical" evidence="6">
    <location>
        <begin position="144"/>
        <end position="166"/>
    </location>
</feature>
<dbReference type="PANTHER" id="PTHR30250">
    <property type="entry name" value="PST FAMILY PREDICTED COLANIC ACID TRANSPORTER"/>
    <property type="match status" value="1"/>
</dbReference>
<protein>
    <recommendedName>
        <fullName evidence="9">Polysaccharide biosynthesis protein C-terminal domain-containing protein</fullName>
    </recommendedName>
</protein>
<dbReference type="PANTHER" id="PTHR30250:SF11">
    <property type="entry name" value="O-ANTIGEN TRANSPORTER-RELATED"/>
    <property type="match status" value="1"/>
</dbReference>
<keyword evidence="8" id="KW-1185">Reference proteome</keyword>
<feature type="transmembrane region" description="Helical" evidence="6">
    <location>
        <begin position="212"/>
        <end position="237"/>
    </location>
</feature>
<evidence type="ECO:0000256" key="6">
    <source>
        <dbReference type="SAM" id="Phobius"/>
    </source>
</evidence>
<evidence type="ECO:0000313" key="8">
    <source>
        <dbReference type="Proteomes" id="UP000225740"/>
    </source>
</evidence>
<evidence type="ECO:0000256" key="3">
    <source>
        <dbReference type="ARBA" id="ARBA00022692"/>
    </source>
</evidence>
<feature type="transmembrane region" description="Helical" evidence="6">
    <location>
        <begin position="356"/>
        <end position="376"/>
    </location>
</feature>
<name>A0A2G1W5J8_9BACT</name>
<dbReference type="EMBL" id="NIZW01000012">
    <property type="protein sequence ID" value="PHQ34281.1"/>
    <property type="molecule type" value="Genomic_DNA"/>
</dbReference>
<feature type="transmembrane region" description="Helical" evidence="6">
    <location>
        <begin position="81"/>
        <end position="102"/>
    </location>
</feature>
<keyword evidence="5 6" id="KW-0472">Membrane</keyword>
<evidence type="ECO:0000256" key="1">
    <source>
        <dbReference type="ARBA" id="ARBA00004651"/>
    </source>
</evidence>
<dbReference type="Proteomes" id="UP000225740">
    <property type="component" value="Unassembled WGS sequence"/>
</dbReference>
<feature type="transmembrane region" description="Helical" evidence="6">
    <location>
        <begin position="172"/>
        <end position="191"/>
    </location>
</feature>
<comment type="caution">
    <text evidence="7">The sequence shown here is derived from an EMBL/GenBank/DDBJ whole genome shotgun (WGS) entry which is preliminary data.</text>
</comment>